<proteinExistence type="predicted"/>
<accession>A0A165P9T6</accession>
<gene>
    <name evidence="1" type="ORF">EXIGLDRAFT_28849</name>
</gene>
<name>A0A165P9T6_EXIGL</name>
<evidence type="ECO:0000313" key="1">
    <source>
        <dbReference type="EMBL" id="KZW01857.1"/>
    </source>
</evidence>
<reference evidence="1 2" key="1">
    <citation type="journal article" date="2016" name="Mol. Biol. Evol.">
        <title>Comparative Genomics of Early-Diverging Mushroom-Forming Fungi Provides Insights into the Origins of Lignocellulose Decay Capabilities.</title>
        <authorList>
            <person name="Nagy L.G."/>
            <person name="Riley R."/>
            <person name="Tritt A."/>
            <person name="Adam C."/>
            <person name="Daum C."/>
            <person name="Floudas D."/>
            <person name="Sun H."/>
            <person name="Yadav J.S."/>
            <person name="Pangilinan J."/>
            <person name="Larsson K.H."/>
            <person name="Matsuura K."/>
            <person name="Barry K."/>
            <person name="Labutti K."/>
            <person name="Kuo R."/>
            <person name="Ohm R.A."/>
            <person name="Bhattacharya S.S."/>
            <person name="Shirouzu T."/>
            <person name="Yoshinaga Y."/>
            <person name="Martin F.M."/>
            <person name="Grigoriev I.V."/>
            <person name="Hibbett D.S."/>
        </authorList>
    </citation>
    <scope>NUCLEOTIDE SEQUENCE [LARGE SCALE GENOMIC DNA]</scope>
    <source>
        <strain evidence="1 2">HHB12029</strain>
    </source>
</reference>
<dbReference type="Proteomes" id="UP000077266">
    <property type="component" value="Unassembled WGS sequence"/>
</dbReference>
<evidence type="ECO:0000313" key="2">
    <source>
        <dbReference type="Proteomes" id="UP000077266"/>
    </source>
</evidence>
<protein>
    <submittedName>
        <fullName evidence="1">Uncharacterized protein</fullName>
    </submittedName>
</protein>
<keyword evidence="2" id="KW-1185">Reference proteome</keyword>
<dbReference type="EMBL" id="KV425891">
    <property type="protein sequence ID" value="KZW01857.1"/>
    <property type="molecule type" value="Genomic_DNA"/>
</dbReference>
<dbReference type="AlphaFoldDB" id="A0A165P9T6"/>
<sequence length="136" mass="15044">MLLFLGVPSVLRLLTESTGKSKSCKPQIAESPFRPCSSQRRSKLILSPLHVSSAIVALWPASVTAQSKHGILVSWLMNVYLCVPDSSPTVGERATFYWRSADSVPPSTRLRTSACHCFCLRLCVWCPRWTSVLVGH</sequence>
<dbReference type="InParanoid" id="A0A165P9T6"/>
<organism evidence="1 2">
    <name type="scientific">Exidia glandulosa HHB12029</name>
    <dbReference type="NCBI Taxonomy" id="1314781"/>
    <lineage>
        <taxon>Eukaryota</taxon>
        <taxon>Fungi</taxon>
        <taxon>Dikarya</taxon>
        <taxon>Basidiomycota</taxon>
        <taxon>Agaricomycotina</taxon>
        <taxon>Agaricomycetes</taxon>
        <taxon>Auriculariales</taxon>
        <taxon>Exidiaceae</taxon>
        <taxon>Exidia</taxon>
    </lineage>
</organism>